<dbReference type="InterPro" id="IPR011611">
    <property type="entry name" value="PfkB_dom"/>
</dbReference>
<feature type="non-terminal residue" evidence="11">
    <location>
        <position position="320"/>
    </location>
</feature>
<evidence type="ECO:0000256" key="1">
    <source>
        <dbReference type="ARBA" id="ARBA00022679"/>
    </source>
</evidence>
<keyword evidence="8" id="KW-0119">Carbohydrate metabolism</keyword>
<evidence type="ECO:0000256" key="9">
    <source>
        <dbReference type="SAM" id="MobiDB-lite"/>
    </source>
</evidence>
<dbReference type="Pfam" id="PF00294">
    <property type="entry name" value="PfkB"/>
    <property type="match status" value="1"/>
</dbReference>
<dbReference type="GO" id="GO:0005524">
    <property type="term" value="F:ATP binding"/>
    <property type="evidence" value="ECO:0007669"/>
    <property type="project" value="UniProtKB-KW"/>
</dbReference>
<evidence type="ECO:0000256" key="8">
    <source>
        <dbReference type="ARBA" id="ARBA00023277"/>
    </source>
</evidence>
<keyword evidence="5" id="KW-0067">ATP-binding</keyword>
<dbReference type="InterPro" id="IPR029056">
    <property type="entry name" value="Ribokinase-like"/>
</dbReference>
<feature type="region of interest" description="Disordered" evidence="9">
    <location>
        <begin position="299"/>
        <end position="320"/>
    </location>
</feature>
<evidence type="ECO:0000256" key="5">
    <source>
        <dbReference type="ARBA" id="ARBA00022840"/>
    </source>
</evidence>
<keyword evidence="3" id="KW-0547">Nucleotide-binding</keyword>
<keyword evidence="2" id="KW-0479">Metal-binding</keyword>
<dbReference type="Gene3D" id="3.40.1190.20">
    <property type="match status" value="1"/>
</dbReference>
<keyword evidence="7" id="KW-0630">Potassium</keyword>
<comment type="caution">
    <text evidence="11">The sequence shown here is derived from an EMBL/GenBank/DDBJ whole genome shotgun (WGS) entry which is preliminary data.</text>
</comment>
<dbReference type="PRINTS" id="PR00990">
    <property type="entry name" value="RIBOKINASE"/>
</dbReference>
<dbReference type="GO" id="GO:0004747">
    <property type="term" value="F:ribokinase activity"/>
    <property type="evidence" value="ECO:0007669"/>
    <property type="project" value="InterPro"/>
</dbReference>
<evidence type="ECO:0000256" key="3">
    <source>
        <dbReference type="ARBA" id="ARBA00022741"/>
    </source>
</evidence>
<dbReference type="eggNOG" id="KOG2855">
    <property type="taxonomic scope" value="Eukaryota"/>
</dbReference>
<reference evidence="11 12" key="1">
    <citation type="journal article" date="2012" name="Genome Biol.">
        <title>Genome and low-iron response of an oceanic diatom adapted to chronic iron limitation.</title>
        <authorList>
            <person name="Lommer M."/>
            <person name="Specht M."/>
            <person name="Roy A.S."/>
            <person name="Kraemer L."/>
            <person name="Andreson R."/>
            <person name="Gutowska M.A."/>
            <person name="Wolf J."/>
            <person name="Bergner S.V."/>
            <person name="Schilhabel M.B."/>
            <person name="Klostermeier U.C."/>
            <person name="Beiko R.G."/>
            <person name="Rosenstiel P."/>
            <person name="Hippler M."/>
            <person name="Laroche J."/>
        </authorList>
    </citation>
    <scope>NUCLEOTIDE SEQUENCE [LARGE SCALE GENOMIC DNA]</scope>
    <source>
        <strain evidence="11 12">CCMP1005</strain>
    </source>
</reference>
<dbReference type="InterPro" id="IPR002139">
    <property type="entry name" value="Ribo/fructo_kinase"/>
</dbReference>
<protein>
    <recommendedName>
        <fullName evidence="10">Carbohydrate kinase PfkB domain-containing protein</fullName>
    </recommendedName>
</protein>
<dbReference type="SUPFAM" id="SSF53613">
    <property type="entry name" value="Ribokinase-like"/>
    <property type="match status" value="1"/>
</dbReference>
<gene>
    <name evidence="11" type="ORF">THAOC_31907</name>
</gene>
<evidence type="ECO:0000256" key="7">
    <source>
        <dbReference type="ARBA" id="ARBA00022958"/>
    </source>
</evidence>
<dbReference type="AlphaFoldDB" id="K0R768"/>
<organism evidence="11 12">
    <name type="scientific">Thalassiosira oceanica</name>
    <name type="common">Marine diatom</name>
    <dbReference type="NCBI Taxonomy" id="159749"/>
    <lineage>
        <taxon>Eukaryota</taxon>
        <taxon>Sar</taxon>
        <taxon>Stramenopiles</taxon>
        <taxon>Ochrophyta</taxon>
        <taxon>Bacillariophyta</taxon>
        <taxon>Coscinodiscophyceae</taxon>
        <taxon>Thalassiosirophycidae</taxon>
        <taxon>Thalassiosirales</taxon>
        <taxon>Thalassiosiraceae</taxon>
        <taxon>Thalassiosira</taxon>
    </lineage>
</organism>
<dbReference type="InterPro" id="IPR011877">
    <property type="entry name" value="Ribokinase"/>
</dbReference>
<dbReference type="PANTHER" id="PTHR10584:SF166">
    <property type="entry name" value="RIBOKINASE"/>
    <property type="match status" value="1"/>
</dbReference>
<dbReference type="CDD" id="cd01174">
    <property type="entry name" value="ribokinase"/>
    <property type="match status" value="1"/>
</dbReference>
<dbReference type="GO" id="GO:0006014">
    <property type="term" value="P:D-ribose metabolic process"/>
    <property type="evidence" value="ECO:0007669"/>
    <property type="project" value="InterPro"/>
</dbReference>
<evidence type="ECO:0000313" key="11">
    <source>
        <dbReference type="EMBL" id="EJK49238.1"/>
    </source>
</evidence>
<keyword evidence="1" id="KW-0808">Transferase</keyword>
<name>K0R768_THAOC</name>
<dbReference type="EMBL" id="AGNL01044998">
    <property type="protein sequence ID" value="EJK49238.1"/>
    <property type="molecule type" value="Genomic_DNA"/>
</dbReference>
<evidence type="ECO:0000259" key="10">
    <source>
        <dbReference type="Pfam" id="PF00294"/>
    </source>
</evidence>
<evidence type="ECO:0000256" key="6">
    <source>
        <dbReference type="ARBA" id="ARBA00022842"/>
    </source>
</evidence>
<feature type="domain" description="Carbohydrate kinase PfkB" evidence="10">
    <location>
        <begin position="44"/>
        <end position="311"/>
    </location>
</feature>
<keyword evidence="4" id="KW-0418">Kinase</keyword>
<sequence>MRLAPPAVFLLSSPSRSFAFRTAVAPRRGAAPLGMSSTPAPGGVIVVGSINQDLTVYAPSLPRAGETVLGTDFATSDGGKGANQAVAAARCLPPPPPPGPPRVHMVGRVGDDAMGSGLVGRLRGDGVGISAEGSTAGDGRHTGVASIAVDAEGRNTIVVSPGANLSLTPDDVDEALSGLLPRERGDGEEAAGGRDVVLVQLEIRPETALRALERGSASGALTVLNPAPAPEGWSLTGDWLRSVDVLTPNETELASICGVGPDEARGREEELARSLLDGGVRRAVAVTLGDRGALLVGRDGPATAVPAPPGEDGRPVVDTV</sequence>
<dbReference type="OrthoDB" id="415590at2759"/>
<evidence type="ECO:0000313" key="12">
    <source>
        <dbReference type="Proteomes" id="UP000266841"/>
    </source>
</evidence>
<accession>K0R768</accession>
<keyword evidence="12" id="KW-1185">Reference proteome</keyword>
<proteinExistence type="predicted"/>
<keyword evidence="6" id="KW-0460">Magnesium</keyword>
<dbReference type="PANTHER" id="PTHR10584">
    <property type="entry name" value="SUGAR KINASE"/>
    <property type="match status" value="1"/>
</dbReference>
<evidence type="ECO:0000256" key="4">
    <source>
        <dbReference type="ARBA" id="ARBA00022777"/>
    </source>
</evidence>
<evidence type="ECO:0000256" key="2">
    <source>
        <dbReference type="ARBA" id="ARBA00022723"/>
    </source>
</evidence>
<dbReference type="Proteomes" id="UP000266841">
    <property type="component" value="Unassembled WGS sequence"/>
</dbReference>
<dbReference type="GO" id="GO:0046872">
    <property type="term" value="F:metal ion binding"/>
    <property type="evidence" value="ECO:0007669"/>
    <property type="project" value="UniProtKB-KW"/>
</dbReference>
<feature type="compositionally biased region" description="Basic and acidic residues" evidence="9">
    <location>
        <begin position="311"/>
        <end position="320"/>
    </location>
</feature>